<evidence type="ECO:0000256" key="1">
    <source>
        <dbReference type="ARBA" id="ARBA00022723"/>
    </source>
</evidence>
<dbReference type="InterPro" id="IPR043153">
    <property type="entry name" value="DENN_C"/>
</dbReference>
<feature type="domain" description="UDENN" evidence="5">
    <location>
        <begin position="210"/>
        <end position="972"/>
    </location>
</feature>
<evidence type="ECO:0000256" key="3">
    <source>
        <dbReference type="SAM" id="MobiDB-lite"/>
    </source>
</evidence>
<dbReference type="InterPro" id="IPR037516">
    <property type="entry name" value="Tripartite_DENN"/>
</dbReference>
<keyword evidence="1" id="KW-0479">Metal-binding</keyword>
<dbReference type="SMART" id="SM00800">
    <property type="entry name" value="uDENN"/>
    <property type="match status" value="1"/>
</dbReference>
<evidence type="ECO:0008006" key="8">
    <source>
        <dbReference type="Google" id="ProtNLM"/>
    </source>
</evidence>
<dbReference type="SMART" id="SM00109">
    <property type="entry name" value="C1"/>
    <property type="match status" value="1"/>
</dbReference>
<evidence type="ECO:0000313" key="7">
    <source>
        <dbReference type="Proteomes" id="UP000664169"/>
    </source>
</evidence>
<evidence type="ECO:0000256" key="2">
    <source>
        <dbReference type="ARBA" id="ARBA00022833"/>
    </source>
</evidence>
<sequence>MAPKPEPSFRPLADWFFISGLDSDQLEFTPDEEDDVSRNQTEPTIVEASNEGTEDDTRNLLLSSPRTSYKRFSNQSDKRMSIASLRLSERTGTASNRSSATIKPYSNGVRHLEDADFENALRSFAAERETFLMDLNTSAGVVQKQSRPRPKTQRILSDDGQQLKSGLGSVRRRISFREMTSIRRQPSTARQARNSRRISNYNAVMPNPQPLNSEMNMHPLKRKFEPVLLDRYPPKQATDEFARRGTFPDYVPMFAFPNDIHIVSSDERPRSTWHGFAMTAGDNSKLYGICITIWIPLNPEAALALEKKCEQWRKRNMSDEERELAASLGERLANERAKLSRLLSKLPSMASGSIARETLEEDISAVEEKIGLMTELLRPVRHGAASKIDGLTDGETGFWIPRVYGVLGRDANLTSFYKEWLRAIVVPMTSGAVLRVPPTSPKIGIWQPLEKYVVNLCAEALTPLSSKTQVEIAIRELRLFARKEATNELPGSRNTDLYALFKALSIPQIIILFEFVLSESRIILISSHTSMLHLVSRAIVELLYPFTWSGVFIPVLPARLIQVLEAPCPYIVGIERRYDNIELPSDDFVLVDLDSDEIESTSAPSYLPKQQRRKLQSLLQVAAPHHNRFGVKVGPPAYAVESYPWDSFTSENSQIFTGRAPPSTLAKFAGLNSTGFGDVQSSFAKQPPLFNAFLSARNSRGSDRPGTSSTGDSPPGSLSPTQEKMPLTPTSHKDSGFHLQATLREKRSGHFDGLSRRSSSFNVENRPAIRRPSMPLGMGHTTSPSVSTISTGGGRSPSTYAPSVIAPSTYAQSTLAASTIMPQALYQPVRNTQGVCWAEGHHLVWGKGDNHVACSICDEKTDDGSYKCKGCHMTCHSRCAEEIAIVCPAAFFPDQIRAAFVRFFASLLYTYRKFIQAGPGTSKRPGMLYHFNMEGFKRSLPQDQAEYIALLEQTQAFNEFIHERETTPPSDPKIALFDQVILAKRNRGRQSFFGRSKTDFLSSTADHLWVSAAANPPQGRFQGDYRAVISRTPAKLDPTHLKEPRVIQGVPRLNMTKAKRKPIPSMLGTASLLSGDMNDDDEKTPKAFPQTA</sequence>
<feature type="region of interest" description="Disordered" evidence="3">
    <location>
        <begin position="696"/>
        <end position="735"/>
    </location>
</feature>
<feature type="region of interest" description="Disordered" evidence="3">
    <location>
        <begin position="1067"/>
        <end position="1092"/>
    </location>
</feature>
<evidence type="ECO:0000313" key="6">
    <source>
        <dbReference type="EMBL" id="CAF9913412.1"/>
    </source>
</evidence>
<organism evidence="6 7">
    <name type="scientific">Gomphillus americanus</name>
    <dbReference type="NCBI Taxonomy" id="1940652"/>
    <lineage>
        <taxon>Eukaryota</taxon>
        <taxon>Fungi</taxon>
        <taxon>Dikarya</taxon>
        <taxon>Ascomycota</taxon>
        <taxon>Pezizomycotina</taxon>
        <taxon>Lecanoromycetes</taxon>
        <taxon>OSLEUM clade</taxon>
        <taxon>Ostropomycetidae</taxon>
        <taxon>Ostropales</taxon>
        <taxon>Graphidaceae</taxon>
        <taxon>Gomphilloideae</taxon>
        <taxon>Gomphillus</taxon>
    </lineage>
</organism>
<dbReference type="GO" id="GO:0046872">
    <property type="term" value="F:metal ion binding"/>
    <property type="evidence" value="ECO:0007669"/>
    <property type="project" value="UniProtKB-KW"/>
</dbReference>
<dbReference type="InterPro" id="IPR005112">
    <property type="entry name" value="dDENN_dom"/>
</dbReference>
<reference evidence="6" key="1">
    <citation type="submission" date="2021-03" db="EMBL/GenBank/DDBJ databases">
        <authorList>
            <person name="Tagirdzhanova G."/>
        </authorList>
    </citation>
    <scope>NUCLEOTIDE SEQUENCE</scope>
</reference>
<dbReference type="InterPro" id="IPR046349">
    <property type="entry name" value="C1-like_sf"/>
</dbReference>
<dbReference type="PANTHER" id="PTHR12296">
    <property type="entry name" value="DENN DOMAIN-CONTAINING PROTEIN 4"/>
    <property type="match status" value="1"/>
</dbReference>
<evidence type="ECO:0000259" key="5">
    <source>
        <dbReference type="PROSITE" id="PS50211"/>
    </source>
</evidence>
<dbReference type="PANTHER" id="PTHR12296:SF21">
    <property type="entry name" value="DENN DOMAIN-CONTAINING PROTEIN 3"/>
    <property type="match status" value="1"/>
</dbReference>
<dbReference type="GO" id="GO:0031410">
    <property type="term" value="C:cytoplasmic vesicle"/>
    <property type="evidence" value="ECO:0007669"/>
    <property type="project" value="TreeGrafter"/>
</dbReference>
<dbReference type="SMART" id="SM00799">
    <property type="entry name" value="DENN"/>
    <property type="match status" value="1"/>
</dbReference>
<dbReference type="InterPro" id="IPR001194">
    <property type="entry name" value="cDENN_dom"/>
</dbReference>
<dbReference type="EMBL" id="CAJPDQ010000008">
    <property type="protein sequence ID" value="CAF9913412.1"/>
    <property type="molecule type" value="Genomic_DNA"/>
</dbReference>
<feature type="domain" description="Phorbol-ester/DAG-type" evidence="4">
    <location>
        <begin position="840"/>
        <end position="887"/>
    </location>
</feature>
<keyword evidence="7" id="KW-1185">Reference proteome</keyword>
<gene>
    <name evidence="6" type="ORF">GOMPHAMPRED_007898</name>
</gene>
<dbReference type="InterPro" id="IPR051696">
    <property type="entry name" value="DENN_Domain_GEFs"/>
</dbReference>
<dbReference type="Pfam" id="PF03456">
    <property type="entry name" value="uDENN"/>
    <property type="match status" value="1"/>
</dbReference>
<feature type="region of interest" description="Disordered" evidence="3">
    <location>
        <begin position="747"/>
        <end position="795"/>
    </location>
</feature>
<dbReference type="Proteomes" id="UP000664169">
    <property type="component" value="Unassembled WGS sequence"/>
</dbReference>
<feature type="region of interest" description="Disordered" evidence="3">
    <location>
        <begin position="26"/>
        <end position="59"/>
    </location>
</feature>
<dbReference type="OrthoDB" id="6019893at2759"/>
<accession>A0A8H3F004</accession>
<feature type="compositionally biased region" description="Polar residues" evidence="3">
    <location>
        <begin position="182"/>
        <end position="202"/>
    </location>
</feature>
<dbReference type="GO" id="GO:0032483">
    <property type="term" value="P:regulation of Rab protein signal transduction"/>
    <property type="evidence" value="ECO:0007669"/>
    <property type="project" value="TreeGrafter"/>
</dbReference>
<dbReference type="PROSITE" id="PS50211">
    <property type="entry name" value="DENN"/>
    <property type="match status" value="1"/>
</dbReference>
<feature type="region of interest" description="Disordered" evidence="3">
    <location>
        <begin position="182"/>
        <end position="212"/>
    </location>
</feature>
<dbReference type="CDD" id="cd00029">
    <property type="entry name" value="C1"/>
    <property type="match status" value="1"/>
</dbReference>
<dbReference type="SMART" id="SM00801">
    <property type="entry name" value="dDENN"/>
    <property type="match status" value="1"/>
</dbReference>
<dbReference type="PROSITE" id="PS50081">
    <property type="entry name" value="ZF_DAG_PE_2"/>
    <property type="match status" value="1"/>
</dbReference>
<dbReference type="Gene3D" id="3.40.50.11500">
    <property type="match status" value="1"/>
</dbReference>
<dbReference type="AlphaFoldDB" id="A0A8H3F004"/>
<dbReference type="Pfam" id="PF02141">
    <property type="entry name" value="DENN"/>
    <property type="match status" value="1"/>
</dbReference>
<name>A0A8H3F004_9LECA</name>
<feature type="compositionally biased region" description="Low complexity" evidence="3">
    <location>
        <begin position="705"/>
        <end position="721"/>
    </location>
</feature>
<dbReference type="Pfam" id="PF03455">
    <property type="entry name" value="dDENN"/>
    <property type="match status" value="1"/>
</dbReference>
<comment type="caution">
    <text evidence="6">The sequence shown here is derived from an EMBL/GenBank/DDBJ whole genome shotgun (WGS) entry which is preliminary data.</text>
</comment>
<dbReference type="InterPro" id="IPR002219">
    <property type="entry name" value="PKC_DAG/PE"/>
</dbReference>
<dbReference type="InterPro" id="IPR005113">
    <property type="entry name" value="uDENN_dom"/>
</dbReference>
<proteinExistence type="predicted"/>
<keyword evidence="2" id="KW-0862">Zinc</keyword>
<protein>
    <recommendedName>
        <fullName evidence="8">DDENN domain protein</fullName>
    </recommendedName>
</protein>
<dbReference type="Gene3D" id="3.30.450.200">
    <property type="match status" value="1"/>
</dbReference>
<dbReference type="SUPFAM" id="SSF57889">
    <property type="entry name" value="Cysteine-rich domain"/>
    <property type="match status" value="1"/>
</dbReference>
<feature type="compositionally biased region" description="Polar residues" evidence="3">
    <location>
        <begin position="780"/>
        <end position="795"/>
    </location>
</feature>
<evidence type="ECO:0000259" key="4">
    <source>
        <dbReference type="PROSITE" id="PS50081"/>
    </source>
</evidence>